<dbReference type="InterPro" id="IPR002401">
    <property type="entry name" value="Cyt_P450_E_grp-I"/>
</dbReference>
<dbReference type="InterPro" id="IPR036396">
    <property type="entry name" value="Cyt_P450_sf"/>
</dbReference>
<dbReference type="PRINTS" id="PR00463">
    <property type="entry name" value="EP450I"/>
</dbReference>
<keyword evidence="11 14" id="KW-0503">Monooxygenase</keyword>
<gene>
    <name evidence="15" type="ORF">ARMSODRAFT_1024390</name>
</gene>
<keyword evidence="9 14" id="KW-0560">Oxidoreductase</keyword>
<keyword evidence="16" id="KW-1185">Reference proteome</keyword>
<comment type="cofactor">
    <cofactor evidence="1 13">
        <name>heme</name>
        <dbReference type="ChEBI" id="CHEBI:30413"/>
    </cofactor>
</comment>
<evidence type="ECO:0000256" key="4">
    <source>
        <dbReference type="ARBA" id="ARBA00010617"/>
    </source>
</evidence>
<dbReference type="Proteomes" id="UP000218334">
    <property type="component" value="Unassembled WGS sequence"/>
</dbReference>
<dbReference type="SUPFAM" id="SSF48264">
    <property type="entry name" value="Cytochrome P450"/>
    <property type="match status" value="1"/>
</dbReference>
<keyword evidence="8" id="KW-1133">Transmembrane helix</keyword>
<keyword evidence="10 13" id="KW-0408">Iron</keyword>
<proteinExistence type="inferred from homology"/>
<dbReference type="InterPro" id="IPR050121">
    <property type="entry name" value="Cytochrome_P450_monoxygenase"/>
</dbReference>
<dbReference type="AlphaFoldDB" id="A0A2H3B032"/>
<dbReference type="Pfam" id="PF00067">
    <property type="entry name" value="p450"/>
    <property type="match status" value="1"/>
</dbReference>
<comment type="subcellular location">
    <subcellularLocation>
        <location evidence="2">Membrane</location>
    </subcellularLocation>
</comment>
<dbReference type="Gene3D" id="1.10.630.10">
    <property type="entry name" value="Cytochrome P450"/>
    <property type="match status" value="1"/>
</dbReference>
<evidence type="ECO:0000256" key="3">
    <source>
        <dbReference type="ARBA" id="ARBA00004721"/>
    </source>
</evidence>
<evidence type="ECO:0000256" key="7">
    <source>
        <dbReference type="ARBA" id="ARBA00022723"/>
    </source>
</evidence>
<evidence type="ECO:0000256" key="14">
    <source>
        <dbReference type="RuleBase" id="RU000461"/>
    </source>
</evidence>
<dbReference type="PROSITE" id="PS00086">
    <property type="entry name" value="CYTOCHROME_P450"/>
    <property type="match status" value="1"/>
</dbReference>
<dbReference type="GO" id="GO:0005506">
    <property type="term" value="F:iron ion binding"/>
    <property type="evidence" value="ECO:0007669"/>
    <property type="project" value="InterPro"/>
</dbReference>
<dbReference type="InterPro" id="IPR001128">
    <property type="entry name" value="Cyt_P450"/>
</dbReference>
<protein>
    <submittedName>
        <fullName evidence="15">Cytochrome P450</fullName>
    </submittedName>
</protein>
<keyword evidence="7 13" id="KW-0479">Metal-binding</keyword>
<evidence type="ECO:0000256" key="12">
    <source>
        <dbReference type="ARBA" id="ARBA00023136"/>
    </source>
</evidence>
<dbReference type="PRINTS" id="PR00385">
    <property type="entry name" value="P450"/>
</dbReference>
<evidence type="ECO:0000256" key="8">
    <source>
        <dbReference type="ARBA" id="ARBA00022989"/>
    </source>
</evidence>
<feature type="binding site" description="axial binding residue" evidence="13">
    <location>
        <position position="450"/>
    </location>
    <ligand>
        <name>heme</name>
        <dbReference type="ChEBI" id="CHEBI:30413"/>
    </ligand>
    <ligandPart>
        <name>Fe</name>
        <dbReference type="ChEBI" id="CHEBI:18248"/>
    </ligandPart>
</feature>
<sequence>MLWLPLLLPTVFVLHRVLRFLVLLRRHKCTKGYRLLFDPYSFPGNAIPTTWWNLGFRWTWLYRRTAHFEHAYDLTTIIPVFGNPYYVGASVDIAKQVWGNELKTNLAKPQDFTTETIFGSSIASAQGTDWSRHRRAVAPSFNIAMYSTIVEEPGVVYCDMVSKEAWEEKNNFVVADLDRILHRFALVMICRCGFGMPVEWTQGRDHSELATFDRELSVAARTIILRFILPDWVWKLPVQSLRAIMRSWRNVLSLMTSITARRQAEFSLEKHFGDGNITDLLTKLVSASDGANKYALEPAEVTANMMSLLFAGNETTSSALLSTITLLALHPGEQEKAYQEILREAPCKEGLSLSIINNLRHLFACFNEAHRLVPVTINLPRVTTEDTPIHSSRPVERDFILPKGSRIVIDIVSVLHNPRDFPESEKYIPSRWYDATEHDFLMFGFGPRACVGRKFAQTEAVCFLAHFLRDWKVEVVLEAGETTAKIWDRIAADATLRGTAFSLGSVPIKFVVRDSN</sequence>
<reference evidence="15" key="1">
    <citation type="journal article" date="2017" name="Nat. Ecol. Evol.">
        <title>Lineage-specific genetic innovations streamline the genomes of Armillaria species to pathogenesis.</title>
        <authorList>
            <consortium name="DOE Joint Genome Institute"/>
            <person name="Sipos G."/>
            <person name="Prasanna A.N."/>
            <person name="Walter M.C."/>
            <person name="O'Connor E."/>
            <person name="Balint B."/>
            <person name="Krizsan K."/>
            <person name="Kiss B."/>
            <person name="Hess J."/>
            <person name="Varga T."/>
            <person name="Slot J."/>
            <person name="Riley R."/>
            <person name="Boka B."/>
            <person name="Rigling D."/>
            <person name="Barry K."/>
            <person name="Lee J."/>
            <person name="Mihaltcheva S."/>
            <person name="LaButti K."/>
            <person name="Lipzen A."/>
            <person name="Waldron R."/>
            <person name="Moloney N.M."/>
            <person name="Sperisen C."/>
            <person name="Kredics L."/>
            <person name="Vagvolgyi C."/>
            <person name="Patrignani A."/>
            <person name="Fitzpatrick D."/>
            <person name="Nagy I."/>
            <person name="Doyle S."/>
            <person name="Anderson J."/>
            <person name="Grigoriev I.V."/>
            <person name="Guldener U."/>
            <person name="Munsterkotter M."/>
            <person name="Nagy L.G."/>
        </authorList>
    </citation>
    <scope>NUCLEOTIDE SEQUENCE [LARGE SCALE GENOMIC DNA]</scope>
    <source>
        <strain evidence="15">28-4</strain>
    </source>
</reference>
<comment type="similarity">
    <text evidence="4 14">Belongs to the cytochrome P450 family.</text>
</comment>
<dbReference type="GO" id="GO:0016020">
    <property type="term" value="C:membrane"/>
    <property type="evidence" value="ECO:0007669"/>
    <property type="project" value="UniProtKB-SubCell"/>
</dbReference>
<comment type="pathway">
    <text evidence="3">Secondary metabolite biosynthesis; terpenoid biosynthesis.</text>
</comment>
<keyword evidence="6" id="KW-0812">Transmembrane</keyword>
<evidence type="ECO:0000256" key="2">
    <source>
        <dbReference type="ARBA" id="ARBA00004370"/>
    </source>
</evidence>
<evidence type="ECO:0000313" key="15">
    <source>
        <dbReference type="EMBL" id="PBK63100.1"/>
    </source>
</evidence>
<dbReference type="GO" id="GO:0004497">
    <property type="term" value="F:monooxygenase activity"/>
    <property type="evidence" value="ECO:0007669"/>
    <property type="project" value="UniProtKB-KW"/>
</dbReference>
<dbReference type="PANTHER" id="PTHR24305">
    <property type="entry name" value="CYTOCHROME P450"/>
    <property type="match status" value="1"/>
</dbReference>
<name>A0A2H3B032_9AGAR</name>
<evidence type="ECO:0000256" key="11">
    <source>
        <dbReference type="ARBA" id="ARBA00023033"/>
    </source>
</evidence>
<evidence type="ECO:0000313" key="16">
    <source>
        <dbReference type="Proteomes" id="UP000218334"/>
    </source>
</evidence>
<accession>A0A2H3B032</accession>
<evidence type="ECO:0000256" key="6">
    <source>
        <dbReference type="ARBA" id="ARBA00022692"/>
    </source>
</evidence>
<evidence type="ECO:0000256" key="10">
    <source>
        <dbReference type="ARBA" id="ARBA00023004"/>
    </source>
</evidence>
<organism evidence="15 16">
    <name type="scientific">Armillaria solidipes</name>
    <dbReference type="NCBI Taxonomy" id="1076256"/>
    <lineage>
        <taxon>Eukaryota</taxon>
        <taxon>Fungi</taxon>
        <taxon>Dikarya</taxon>
        <taxon>Basidiomycota</taxon>
        <taxon>Agaricomycotina</taxon>
        <taxon>Agaricomycetes</taxon>
        <taxon>Agaricomycetidae</taxon>
        <taxon>Agaricales</taxon>
        <taxon>Marasmiineae</taxon>
        <taxon>Physalacriaceae</taxon>
        <taxon>Armillaria</taxon>
    </lineage>
</organism>
<evidence type="ECO:0000256" key="9">
    <source>
        <dbReference type="ARBA" id="ARBA00023002"/>
    </source>
</evidence>
<dbReference type="GO" id="GO:0020037">
    <property type="term" value="F:heme binding"/>
    <property type="evidence" value="ECO:0007669"/>
    <property type="project" value="InterPro"/>
</dbReference>
<evidence type="ECO:0000256" key="5">
    <source>
        <dbReference type="ARBA" id="ARBA00022617"/>
    </source>
</evidence>
<dbReference type="PANTHER" id="PTHR24305:SF166">
    <property type="entry name" value="CYTOCHROME P450 12A4, MITOCHONDRIAL-RELATED"/>
    <property type="match status" value="1"/>
</dbReference>
<dbReference type="GO" id="GO:0016705">
    <property type="term" value="F:oxidoreductase activity, acting on paired donors, with incorporation or reduction of molecular oxygen"/>
    <property type="evidence" value="ECO:0007669"/>
    <property type="project" value="InterPro"/>
</dbReference>
<evidence type="ECO:0000256" key="1">
    <source>
        <dbReference type="ARBA" id="ARBA00001971"/>
    </source>
</evidence>
<dbReference type="STRING" id="1076256.A0A2H3B032"/>
<dbReference type="EMBL" id="KZ293461">
    <property type="protein sequence ID" value="PBK63100.1"/>
    <property type="molecule type" value="Genomic_DNA"/>
</dbReference>
<dbReference type="InterPro" id="IPR017972">
    <property type="entry name" value="Cyt_P450_CS"/>
</dbReference>
<keyword evidence="12" id="KW-0472">Membrane</keyword>
<keyword evidence="5 13" id="KW-0349">Heme</keyword>
<evidence type="ECO:0000256" key="13">
    <source>
        <dbReference type="PIRSR" id="PIRSR602401-1"/>
    </source>
</evidence>